<feature type="signal peptide" evidence="1">
    <location>
        <begin position="1"/>
        <end position="24"/>
    </location>
</feature>
<dbReference type="SUPFAM" id="SSF48452">
    <property type="entry name" value="TPR-like"/>
    <property type="match status" value="1"/>
</dbReference>
<name>A0A255YNN8_9SPHN</name>
<evidence type="ECO:0000313" key="3">
    <source>
        <dbReference type="Proteomes" id="UP000216991"/>
    </source>
</evidence>
<dbReference type="AlphaFoldDB" id="A0A255YNN8"/>
<feature type="chain" id="PRO_5013033347" description="Tetratricopeptide repeat-like domain-containing protein" evidence="1">
    <location>
        <begin position="25"/>
        <end position="257"/>
    </location>
</feature>
<keyword evidence="3" id="KW-1185">Reference proteome</keyword>
<protein>
    <recommendedName>
        <fullName evidence="4">Tetratricopeptide repeat-like domain-containing protein</fullName>
    </recommendedName>
</protein>
<dbReference type="InterPro" id="IPR011990">
    <property type="entry name" value="TPR-like_helical_dom_sf"/>
</dbReference>
<reference evidence="2 3" key="1">
    <citation type="submission" date="2017-07" db="EMBL/GenBank/DDBJ databases">
        <title>Sandarakinorhabdus cyanobacteriorum sp. nov., a novel bacterium isolated from cyanobacterial aggregates in a eutrophic lake.</title>
        <authorList>
            <person name="Cai H."/>
        </authorList>
    </citation>
    <scope>NUCLEOTIDE SEQUENCE [LARGE SCALE GENOMIC DNA]</scope>
    <source>
        <strain evidence="2 3">TH057</strain>
    </source>
</reference>
<evidence type="ECO:0000313" key="2">
    <source>
        <dbReference type="EMBL" id="OYQ30798.1"/>
    </source>
</evidence>
<dbReference type="Proteomes" id="UP000216991">
    <property type="component" value="Unassembled WGS sequence"/>
</dbReference>
<proteinExistence type="predicted"/>
<dbReference type="EMBL" id="NOXT01000099">
    <property type="protein sequence ID" value="OYQ30798.1"/>
    <property type="molecule type" value="Genomic_DNA"/>
</dbReference>
<evidence type="ECO:0000256" key="1">
    <source>
        <dbReference type="SAM" id="SignalP"/>
    </source>
</evidence>
<organism evidence="2 3">
    <name type="scientific">Sandarakinorhabdus cyanobacteriorum</name>
    <dbReference type="NCBI Taxonomy" id="1981098"/>
    <lineage>
        <taxon>Bacteria</taxon>
        <taxon>Pseudomonadati</taxon>
        <taxon>Pseudomonadota</taxon>
        <taxon>Alphaproteobacteria</taxon>
        <taxon>Sphingomonadales</taxon>
        <taxon>Sphingosinicellaceae</taxon>
        <taxon>Sandarakinorhabdus</taxon>
    </lineage>
</organism>
<accession>A0A255YNN8</accession>
<evidence type="ECO:0008006" key="4">
    <source>
        <dbReference type="Google" id="ProtNLM"/>
    </source>
</evidence>
<comment type="caution">
    <text evidence="2">The sequence shown here is derived from an EMBL/GenBank/DDBJ whole genome shotgun (WGS) entry which is preliminary data.</text>
</comment>
<keyword evidence="1" id="KW-0732">Signal</keyword>
<gene>
    <name evidence="2" type="ORF">CHU93_06475</name>
</gene>
<dbReference type="OrthoDB" id="7596664at2"/>
<dbReference type="Gene3D" id="1.25.40.10">
    <property type="entry name" value="Tetratricopeptide repeat domain"/>
    <property type="match status" value="1"/>
</dbReference>
<sequence length="257" mass="26679">MRRLTAPLAAAMLCLAGNAQIAHASASDEFRAGNWAAVVRDGHAENTPDSLILAGRAQLSIAGYQTADKASAMAIIAAAEADFDKALARAPGNVEAQLQKAVAIAYRAQLARGIGLAKDVRRRFEAIRAANPNNSLVWGALGGWHGGAVATVGSFLAGTVLGAKKSEMERCYAQALRLAPGLPSTRTFFAITLLDLDPANSARAAGLLKGIETLPAEDGFEAMMKQQGIELAASIARGNAASAQATARRLKAFSRLG</sequence>
<dbReference type="RefSeq" id="WP_094473297.1">
    <property type="nucleotide sequence ID" value="NZ_NOXT01000099.1"/>
</dbReference>